<feature type="coiled-coil region" evidence="5">
    <location>
        <begin position="129"/>
        <end position="156"/>
    </location>
</feature>
<evidence type="ECO:0000313" key="9">
    <source>
        <dbReference type="EMBL" id="KAA2234162.1"/>
    </source>
</evidence>
<dbReference type="PROSITE" id="PS50113">
    <property type="entry name" value="PAC"/>
    <property type="match status" value="1"/>
</dbReference>
<dbReference type="PROSITE" id="PS50109">
    <property type="entry name" value="HIS_KIN"/>
    <property type="match status" value="1"/>
</dbReference>
<evidence type="ECO:0000256" key="5">
    <source>
        <dbReference type="SAM" id="Coils"/>
    </source>
</evidence>
<dbReference type="InterPro" id="IPR001610">
    <property type="entry name" value="PAC"/>
</dbReference>
<dbReference type="GO" id="GO:0000155">
    <property type="term" value="F:phosphorelay sensor kinase activity"/>
    <property type="evidence" value="ECO:0007669"/>
    <property type="project" value="InterPro"/>
</dbReference>
<dbReference type="InterPro" id="IPR001789">
    <property type="entry name" value="Sig_transdc_resp-reg_receiver"/>
</dbReference>
<organism evidence="9 10">
    <name type="scientific">Salinarimonas soli</name>
    <dbReference type="NCBI Taxonomy" id="1638099"/>
    <lineage>
        <taxon>Bacteria</taxon>
        <taxon>Pseudomonadati</taxon>
        <taxon>Pseudomonadota</taxon>
        <taxon>Alphaproteobacteria</taxon>
        <taxon>Hyphomicrobiales</taxon>
        <taxon>Salinarimonadaceae</taxon>
        <taxon>Salinarimonas</taxon>
    </lineage>
</organism>
<keyword evidence="5" id="KW-0175">Coiled coil</keyword>
<keyword evidence="3 4" id="KW-0597">Phosphoprotein</keyword>
<dbReference type="Gene3D" id="3.30.450.20">
    <property type="entry name" value="PAS domain"/>
    <property type="match status" value="1"/>
</dbReference>
<feature type="domain" description="PAC" evidence="8">
    <location>
        <begin position="242"/>
        <end position="294"/>
    </location>
</feature>
<feature type="modified residue" description="4-aspartylphosphate" evidence="4">
    <location>
        <position position="62"/>
    </location>
</feature>
<evidence type="ECO:0000256" key="1">
    <source>
        <dbReference type="ARBA" id="ARBA00000085"/>
    </source>
</evidence>
<evidence type="ECO:0000256" key="2">
    <source>
        <dbReference type="ARBA" id="ARBA00012438"/>
    </source>
</evidence>
<feature type="modified residue" description="4-aspartylphosphate" evidence="4">
    <location>
        <position position="631"/>
    </location>
</feature>
<dbReference type="PROSITE" id="PS50110">
    <property type="entry name" value="RESPONSE_REGULATORY"/>
    <property type="match status" value="2"/>
</dbReference>
<dbReference type="SMART" id="SM00448">
    <property type="entry name" value="REC"/>
    <property type="match status" value="2"/>
</dbReference>
<dbReference type="InterPro" id="IPR004358">
    <property type="entry name" value="Sig_transdc_His_kin-like_C"/>
</dbReference>
<dbReference type="SUPFAM" id="SSF55785">
    <property type="entry name" value="PYP-like sensor domain (PAS domain)"/>
    <property type="match status" value="1"/>
</dbReference>
<dbReference type="InterPro" id="IPR003594">
    <property type="entry name" value="HATPase_dom"/>
</dbReference>
<proteinExistence type="predicted"/>
<feature type="domain" description="Response regulatory" evidence="7">
    <location>
        <begin position="13"/>
        <end position="130"/>
    </location>
</feature>
<dbReference type="Gene3D" id="3.40.50.2300">
    <property type="match status" value="2"/>
</dbReference>
<dbReference type="PRINTS" id="PR00344">
    <property type="entry name" value="BCTRLSENSOR"/>
</dbReference>
<keyword evidence="10" id="KW-1185">Reference proteome</keyword>
<sequence>MPGSHVTPPEPINILLVDDQPAKLLSYEVILAELGDNLIKATSAREALEHLLKTEIAVILVDVCMPELDGFELAAMIREHPRFQQTAIIFVSAIHLTDLDRLRGYEAGAVDYVPVPVVPEVLRAKVKVFAELYRKTRDLERLNAELETRVAERTAEVEASAARLRESEERRTVALAAGQMGSWDWDVETGEVTWDEGQYRIFGVTPEAFPLTFANVRGYIHPDDLAHVERLAAEAAAGQRTFQVEVRLLRPDGEVRWCICAGAVTPGERGGVARVSGVTIDITERKRAEEALQGVNEELERRIEERTREREHALAQLFEAQKLDTIGQLTGGVAHDFNNLLMAVLGSLQLLRKRLPEDPRALRLLDNAVQGAERGAALTQRLLAFARRQELKPESVDVIRLVGSMEDLLKRALGPTVRIAKSLPSDLARVRADSNQLELALLNLAVNARDAMPVGGALSIAASNETVLAGDPARAGVKPGDYVRVSVADNGMGMDEATLAKATEPFFTTKGPGKGTGLGLSMVHGLAAQSGGMLRVTSQVGKGTTVELWLPQAADQGAQAATARKRRPAAPAEAAQVLPHTILVVDDDLLVSTGTAAMLEDLGHTVIEAHSAAQALEILGADPRVEIVITDHAMPGMTGLQLACQLETDYPGLPVILATGYAEWPEGEEAAIQVPRLAKPFKQEELAGAIAAVAGKVGIADNVIPIRAR</sequence>
<reference evidence="9 10" key="1">
    <citation type="submission" date="2019-09" db="EMBL/GenBank/DDBJ databases">
        <title>Salinarimonas rosea gen. nov., sp. nov., a new member of the a-2 subgroup of the Proteobacteria.</title>
        <authorList>
            <person name="Liu J."/>
        </authorList>
    </citation>
    <scope>NUCLEOTIDE SEQUENCE [LARGE SCALE GENOMIC DNA]</scope>
    <source>
        <strain evidence="9 10">BN140002</strain>
    </source>
</reference>
<dbReference type="SUPFAM" id="SSF52172">
    <property type="entry name" value="CheY-like"/>
    <property type="match status" value="2"/>
</dbReference>
<dbReference type="CDD" id="cd00082">
    <property type="entry name" value="HisKA"/>
    <property type="match status" value="1"/>
</dbReference>
<dbReference type="InterPro" id="IPR000014">
    <property type="entry name" value="PAS"/>
</dbReference>
<dbReference type="SMART" id="SM00387">
    <property type="entry name" value="HATPase_c"/>
    <property type="match status" value="1"/>
</dbReference>
<dbReference type="CDD" id="cd00130">
    <property type="entry name" value="PAS"/>
    <property type="match status" value="1"/>
</dbReference>
<dbReference type="PANTHER" id="PTHR43065">
    <property type="entry name" value="SENSOR HISTIDINE KINASE"/>
    <property type="match status" value="1"/>
</dbReference>
<evidence type="ECO:0000256" key="4">
    <source>
        <dbReference type="PROSITE-ProRule" id="PRU00169"/>
    </source>
</evidence>
<dbReference type="InterPro" id="IPR036097">
    <property type="entry name" value="HisK_dim/P_sf"/>
</dbReference>
<name>A0A5B2V6Y8_9HYPH</name>
<dbReference type="InterPro" id="IPR013655">
    <property type="entry name" value="PAS_fold_3"/>
</dbReference>
<comment type="caution">
    <text evidence="9">The sequence shown here is derived from an EMBL/GenBank/DDBJ whole genome shotgun (WGS) entry which is preliminary data.</text>
</comment>
<accession>A0A5B2V6Y8</accession>
<dbReference type="Gene3D" id="3.30.565.10">
    <property type="entry name" value="Histidine kinase-like ATPase, C-terminal domain"/>
    <property type="match status" value="1"/>
</dbReference>
<dbReference type="InterPro" id="IPR035965">
    <property type="entry name" value="PAS-like_dom_sf"/>
</dbReference>
<dbReference type="Pfam" id="PF00072">
    <property type="entry name" value="Response_reg"/>
    <property type="match status" value="2"/>
</dbReference>
<feature type="domain" description="Histidine kinase" evidence="6">
    <location>
        <begin position="332"/>
        <end position="554"/>
    </location>
</feature>
<dbReference type="InterPro" id="IPR000700">
    <property type="entry name" value="PAS-assoc_C"/>
</dbReference>
<comment type="catalytic activity">
    <reaction evidence="1">
        <text>ATP + protein L-histidine = ADP + protein N-phospho-L-histidine.</text>
        <dbReference type="EC" id="2.7.13.3"/>
    </reaction>
</comment>
<dbReference type="Pfam" id="PF08447">
    <property type="entry name" value="PAS_3"/>
    <property type="match status" value="1"/>
</dbReference>
<dbReference type="InterPro" id="IPR005467">
    <property type="entry name" value="His_kinase_dom"/>
</dbReference>
<dbReference type="NCBIfam" id="TIGR00229">
    <property type="entry name" value="sensory_box"/>
    <property type="match status" value="1"/>
</dbReference>
<evidence type="ECO:0000256" key="3">
    <source>
        <dbReference type="ARBA" id="ARBA00022553"/>
    </source>
</evidence>
<dbReference type="Proteomes" id="UP000323142">
    <property type="component" value="Unassembled WGS sequence"/>
</dbReference>
<protein>
    <recommendedName>
        <fullName evidence="2">histidine kinase</fullName>
        <ecNumber evidence="2">2.7.13.3</ecNumber>
    </recommendedName>
</protein>
<evidence type="ECO:0000313" key="10">
    <source>
        <dbReference type="Proteomes" id="UP000323142"/>
    </source>
</evidence>
<dbReference type="AlphaFoldDB" id="A0A5B2V6Y8"/>
<dbReference type="EMBL" id="VUOA01000050">
    <property type="protein sequence ID" value="KAA2234162.1"/>
    <property type="molecule type" value="Genomic_DNA"/>
</dbReference>
<dbReference type="EC" id="2.7.13.3" evidence="2"/>
<dbReference type="InterPro" id="IPR011006">
    <property type="entry name" value="CheY-like_superfamily"/>
</dbReference>
<dbReference type="PANTHER" id="PTHR43065:SF42">
    <property type="entry name" value="TWO-COMPONENT SENSOR PPRA"/>
    <property type="match status" value="1"/>
</dbReference>
<reference evidence="9 10" key="2">
    <citation type="submission" date="2019-09" db="EMBL/GenBank/DDBJ databases">
        <authorList>
            <person name="Jin C."/>
        </authorList>
    </citation>
    <scope>NUCLEOTIDE SEQUENCE [LARGE SCALE GENOMIC DNA]</scope>
    <source>
        <strain evidence="9 10">BN140002</strain>
    </source>
</reference>
<dbReference type="InterPro" id="IPR003661">
    <property type="entry name" value="HisK_dim/P_dom"/>
</dbReference>
<dbReference type="Pfam" id="PF02518">
    <property type="entry name" value="HATPase_c"/>
    <property type="match status" value="1"/>
</dbReference>
<dbReference type="RefSeq" id="WP_149822191.1">
    <property type="nucleotide sequence ID" value="NZ_VUOA01000050.1"/>
</dbReference>
<dbReference type="OrthoDB" id="9796100at2"/>
<dbReference type="InterPro" id="IPR036890">
    <property type="entry name" value="HATPase_C_sf"/>
</dbReference>
<dbReference type="Gene3D" id="2.10.70.100">
    <property type="match status" value="1"/>
</dbReference>
<feature type="domain" description="Response regulatory" evidence="7">
    <location>
        <begin position="581"/>
        <end position="694"/>
    </location>
</feature>
<dbReference type="SMART" id="SM00388">
    <property type="entry name" value="HisKA"/>
    <property type="match status" value="1"/>
</dbReference>
<dbReference type="Gene3D" id="1.10.287.130">
    <property type="match status" value="1"/>
</dbReference>
<dbReference type="Pfam" id="PF00512">
    <property type="entry name" value="HisKA"/>
    <property type="match status" value="1"/>
</dbReference>
<dbReference type="SUPFAM" id="SSF55874">
    <property type="entry name" value="ATPase domain of HSP90 chaperone/DNA topoisomerase II/histidine kinase"/>
    <property type="match status" value="1"/>
</dbReference>
<evidence type="ECO:0000259" key="7">
    <source>
        <dbReference type="PROSITE" id="PS50110"/>
    </source>
</evidence>
<feature type="coiled-coil region" evidence="5">
    <location>
        <begin position="285"/>
        <end position="316"/>
    </location>
</feature>
<gene>
    <name evidence="9" type="ORF">F0L46_24215</name>
</gene>
<evidence type="ECO:0000259" key="6">
    <source>
        <dbReference type="PROSITE" id="PS50109"/>
    </source>
</evidence>
<evidence type="ECO:0000259" key="8">
    <source>
        <dbReference type="PROSITE" id="PS50113"/>
    </source>
</evidence>
<dbReference type="SMART" id="SM00086">
    <property type="entry name" value="PAC"/>
    <property type="match status" value="1"/>
</dbReference>
<dbReference type="SUPFAM" id="SSF47384">
    <property type="entry name" value="Homodimeric domain of signal transducing histidine kinase"/>
    <property type="match status" value="1"/>
</dbReference>